<reference evidence="1 2" key="2">
    <citation type="journal article" date="2022" name="Mol. Ecol. Resour.">
        <title>The genomes of chicory, endive, great burdock and yacon provide insights into Asteraceae paleo-polyploidization history and plant inulin production.</title>
        <authorList>
            <person name="Fan W."/>
            <person name="Wang S."/>
            <person name="Wang H."/>
            <person name="Wang A."/>
            <person name="Jiang F."/>
            <person name="Liu H."/>
            <person name="Zhao H."/>
            <person name="Xu D."/>
            <person name="Zhang Y."/>
        </authorList>
    </citation>
    <scope>NUCLEOTIDE SEQUENCE [LARGE SCALE GENOMIC DNA]</scope>
    <source>
        <strain evidence="2">cv. Niubang</strain>
    </source>
</reference>
<evidence type="ECO:0000313" key="1">
    <source>
        <dbReference type="EMBL" id="KAI3685798.1"/>
    </source>
</evidence>
<reference evidence="2" key="1">
    <citation type="journal article" date="2022" name="Mol. Ecol. Resour.">
        <title>The genomes of chicory, endive, great burdock and yacon provide insights into Asteraceae palaeo-polyploidization history and plant inulin production.</title>
        <authorList>
            <person name="Fan W."/>
            <person name="Wang S."/>
            <person name="Wang H."/>
            <person name="Wang A."/>
            <person name="Jiang F."/>
            <person name="Liu H."/>
            <person name="Zhao H."/>
            <person name="Xu D."/>
            <person name="Zhang Y."/>
        </authorList>
    </citation>
    <scope>NUCLEOTIDE SEQUENCE [LARGE SCALE GENOMIC DNA]</scope>
    <source>
        <strain evidence="2">cv. Niubang</strain>
    </source>
</reference>
<name>A0ACB8YK69_ARCLA</name>
<dbReference type="Proteomes" id="UP001055879">
    <property type="component" value="Linkage Group LG12"/>
</dbReference>
<protein>
    <submittedName>
        <fullName evidence="1">Uncharacterized protein</fullName>
    </submittedName>
</protein>
<proteinExistence type="predicted"/>
<organism evidence="1 2">
    <name type="scientific">Arctium lappa</name>
    <name type="common">Greater burdock</name>
    <name type="synonym">Lappa major</name>
    <dbReference type="NCBI Taxonomy" id="4217"/>
    <lineage>
        <taxon>Eukaryota</taxon>
        <taxon>Viridiplantae</taxon>
        <taxon>Streptophyta</taxon>
        <taxon>Embryophyta</taxon>
        <taxon>Tracheophyta</taxon>
        <taxon>Spermatophyta</taxon>
        <taxon>Magnoliopsida</taxon>
        <taxon>eudicotyledons</taxon>
        <taxon>Gunneridae</taxon>
        <taxon>Pentapetalae</taxon>
        <taxon>asterids</taxon>
        <taxon>campanulids</taxon>
        <taxon>Asterales</taxon>
        <taxon>Asteraceae</taxon>
        <taxon>Carduoideae</taxon>
        <taxon>Cardueae</taxon>
        <taxon>Arctiinae</taxon>
        <taxon>Arctium</taxon>
    </lineage>
</organism>
<gene>
    <name evidence="1" type="ORF">L6452_35056</name>
</gene>
<keyword evidence="2" id="KW-1185">Reference proteome</keyword>
<sequence length="70" mass="8158">MSLKTNSKSLNRVNVLSNALGITKFLRLPALFTVYMDYKSCVLTLFYFPFSIILSRILFFNCYELCDLFV</sequence>
<accession>A0ACB8YK69</accession>
<dbReference type="EMBL" id="CM042058">
    <property type="protein sequence ID" value="KAI3685798.1"/>
    <property type="molecule type" value="Genomic_DNA"/>
</dbReference>
<evidence type="ECO:0000313" key="2">
    <source>
        <dbReference type="Proteomes" id="UP001055879"/>
    </source>
</evidence>
<comment type="caution">
    <text evidence="1">The sequence shown here is derived from an EMBL/GenBank/DDBJ whole genome shotgun (WGS) entry which is preliminary data.</text>
</comment>